<accession>A0A0F9T5L5</accession>
<evidence type="ECO:0000256" key="1">
    <source>
        <dbReference type="SAM" id="MobiDB-lite"/>
    </source>
</evidence>
<feature type="region of interest" description="Disordered" evidence="1">
    <location>
        <begin position="49"/>
        <end position="75"/>
    </location>
</feature>
<gene>
    <name evidence="2" type="ORF">LCGC14_0390890</name>
</gene>
<proteinExistence type="predicted"/>
<comment type="caution">
    <text evidence="2">The sequence shown here is derived from an EMBL/GenBank/DDBJ whole genome shotgun (WGS) entry which is preliminary data.</text>
</comment>
<sequence length="75" mass="8430">MSKIGVETLASRISNVINIHRQAQDVTNAEVIGLLEIIKLDIYKDMADDEDEDDQKELATPVDPPRPKGKIKEWA</sequence>
<dbReference type="EMBL" id="LAZR01000326">
    <property type="protein sequence ID" value="KKN74469.1"/>
    <property type="molecule type" value="Genomic_DNA"/>
</dbReference>
<name>A0A0F9T5L5_9ZZZZ</name>
<organism evidence="2">
    <name type="scientific">marine sediment metagenome</name>
    <dbReference type="NCBI Taxonomy" id="412755"/>
    <lineage>
        <taxon>unclassified sequences</taxon>
        <taxon>metagenomes</taxon>
        <taxon>ecological metagenomes</taxon>
    </lineage>
</organism>
<reference evidence="2" key="1">
    <citation type="journal article" date="2015" name="Nature">
        <title>Complex archaea that bridge the gap between prokaryotes and eukaryotes.</title>
        <authorList>
            <person name="Spang A."/>
            <person name="Saw J.H."/>
            <person name="Jorgensen S.L."/>
            <person name="Zaremba-Niedzwiedzka K."/>
            <person name="Martijn J."/>
            <person name="Lind A.E."/>
            <person name="van Eijk R."/>
            <person name="Schleper C."/>
            <person name="Guy L."/>
            <person name="Ettema T.J."/>
        </authorList>
    </citation>
    <scope>NUCLEOTIDE SEQUENCE</scope>
</reference>
<dbReference type="AlphaFoldDB" id="A0A0F9T5L5"/>
<evidence type="ECO:0000313" key="2">
    <source>
        <dbReference type="EMBL" id="KKN74469.1"/>
    </source>
</evidence>
<protein>
    <submittedName>
        <fullName evidence="2">Uncharacterized protein</fullName>
    </submittedName>
</protein>